<reference evidence="2" key="1">
    <citation type="submission" date="2016-11" db="EMBL/GenBank/DDBJ databases">
        <authorList>
            <person name="Varghese N."/>
            <person name="Submissions S."/>
        </authorList>
    </citation>
    <scope>NUCLEOTIDE SEQUENCE [LARGE SCALE GENOMIC DNA]</scope>
    <source>
        <strain evidence="2">DSM 26134</strain>
    </source>
</reference>
<dbReference type="EMBL" id="FRAA01000009">
    <property type="protein sequence ID" value="SHK82844.1"/>
    <property type="molecule type" value="Genomic_DNA"/>
</dbReference>
<proteinExistence type="predicted"/>
<keyword evidence="2" id="KW-1185">Reference proteome</keyword>
<dbReference type="PROSITE" id="PS51257">
    <property type="entry name" value="PROKAR_LIPOPROTEIN"/>
    <property type="match status" value="1"/>
</dbReference>
<gene>
    <name evidence="1" type="ORF">SAMN04488028_109117</name>
</gene>
<protein>
    <recommendedName>
        <fullName evidence="3">Lipoprotein</fullName>
    </recommendedName>
</protein>
<dbReference type="Proteomes" id="UP000184474">
    <property type="component" value="Unassembled WGS sequence"/>
</dbReference>
<organism evidence="1 2">
    <name type="scientific">Reichenbachiella agariperforans</name>
    <dbReference type="NCBI Taxonomy" id="156994"/>
    <lineage>
        <taxon>Bacteria</taxon>
        <taxon>Pseudomonadati</taxon>
        <taxon>Bacteroidota</taxon>
        <taxon>Cytophagia</taxon>
        <taxon>Cytophagales</taxon>
        <taxon>Reichenbachiellaceae</taxon>
        <taxon>Reichenbachiella</taxon>
    </lineage>
</organism>
<name>A0A1M6VNA5_REIAG</name>
<dbReference type="RefSeq" id="WP_139281093.1">
    <property type="nucleotide sequence ID" value="NZ_FRAA01000009.1"/>
</dbReference>
<evidence type="ECO:0000313" key="2">
    <source>
        <dbReference type="Proteomes" id="UP000184474"/>
    </source>
</evidence>
<evidence type="ECO:0000313" key="1">
    <source>
        <dbReference type="EMBL" id="SHK82844.1"/>
    </source>
</evidence>
<dbReference type="AlphaFoldDB" id="A0A1M6VNA5"/>
<sequence length="217" mass="25205">MSKNSTIIQLSLLICLSMYGCTSSKELVLDAVWEQDQFESRKFRKIAVFGLTDSTRANIRFEENAVRNFKSKGIRAIAGHEVYNIALEGPIDPDHLKRYLFSLGFDGILTTALIDNISTDNEDISDDELQQYTEGIYKFGQYFQIRYEESQKPSHDIYGVLEANFYYIMDYNEFDGSGLVWISHYQIDPEYRATFEVSEYSKRIVNSLFEDQVILRK</sequence>
<accession>A0A1M6VNA5</accession>
<evidence type="ECO:0008006" key="3">
    <source>
        <dbReference type="Google" id="ProtNLM"/>
    </source>
</evidence>